<evidence type="ECO:0000313" key="5">
    <source>
        <dbReference type="Proteomes" id="UP001597277"/>
    </source>
</evidence>
<dbReference type="InterPro" id="IPR050832">
    <property type="entry name" value="Bact_Acetyltransf"/>
</dbReference>
<evidence type="ECO:0000256" key="2">
    <source>
        <dbReference type="ARBA" id="ARBA00023315"/>
    </source>
</evidence>
<reference evidence="5" key="1">
    <citation type="journal article" date="2019" name="Int. J. Syst. Evol. Microbiol.">
        <title>The Global Catalogue of Microorganisms (GCM) 10K type strain sequencing project: providing services to taxonomists for standard genome sequencing and annotation.</title>
        <authorList>
            <consortium name="The Broad Institute Genomics Platform"/>
            <consortium name="The Broad Institute Genome Sequencing Center for Infectious Disease"/>
            <person name="Wu L."/>
            <person name="Ma J."/>
        </authorList>
    </citation>
    <scope>NUCLEOTIDE SEQUENCE [LARGE SCALE GENOMIC DNA]</scope>
    <source>
        <strain evidence="5">JCM 17130</strain>
    </source>
</reference>
<dbReference type="PANTHER" id="PTHR43877">
    <property type="entry name" value="AMINOALKYLPHOSPHONATE N-ACETYLTRANSFERASE-RELATED-RELATED"/>
    <property type="match status" value="1"/>
</dbReference>
<organism evidence="4 5">
    <name type="scientific">Georgenia deserti</name>
    <dbReference type="NCBI Taxonomy" id="2093781"/>
    <lineage>
        <taxon>Bacteria</taxon>
        <taxon>Bacillati</taxon>
        <taxon>Actinomycetota</taxon>
        <taxon>Actinomycetes</taxon>
        <taxon>Micrococcales</taxon>
        <taxon>Bogoriellaceae</taxon>
        <taxon>Georgenia</taxon>
    </lineage>
</organism>
<dbReference type="InterPro" id="IPR016181">
    <property type="entry name" value="Acyl_CoA_acyltransferase"/>
</dbReference>
<name>A0ABW4L8U6_9MICO</name>
<comment type="caution">
    <text evidence="4">The sequence shown here is derived from an EMBL/GenBank/DDBJ whole genome shotgun (WGS) entry which is preliminary data.</text>
</comment>
<dbReference type="RefSeq" id="WP_388009079.1">
    <property type="nucleotide sequence ID" value="NZ_JBHUEE010000008.1"/>
</dbReference>
<dbReference type="EC" id="2.3.1.-" evidence="4"/>
<dbReference type="Proteomes" id="UP001597277">
    <property type="component" value="Unassembled WGS sequence"/>
</dbReference>
<protein>
    <submittedName>
        <fullName evidence="4">GNAT family N-acetyltransferase</fullName>
        <ecNumber evidence="4">2.3.1.-</ecNumber>
    </submittedName>
</protein>
<evidence type="ECO:0000259" key="3">
    <source>
        <dbReference type="PROSITE" id="PS51186"/>
    </source>
</evidence>
<dbReference type="SUPFAM" id="SSF55729">
    <property type="entry name" value="Acyl-CoA N-acyltransferases (Nat)"/>
    <property type="match status" value="1"/>
</dbReference>
<keyword evidence="2 4" id="KW-0012">Acyltransferase</keyword>
<dbReference type="InterPro" id="IPR000182">
    <property type="entry name" value="GNAT_dom"/>
</dbReference>
<dbReference type="EMBL" id="JBHUEE010000008">
    <property type="protein sequence ID" value="MFD1719233.1"/>
    <property type="molecule type" value="Genomic_DNA"/>
</dbReference>
<keyword evidence="5" id="KW-1185">Reference proteome</keyword>
<evidence type="ECO:0000313" key="4">
    <source>
        <dbReference type="EMBL" id="MFD1719233.1"/>
    </source>
</evidence>
<dbReference type="GO" id="GO:0016746">
    <property type="term" value="F:acyltransferase activity"/>
    <property type="evidence" value="ECO:0007669"/>
    <property type="project" value="UniProtKB-KW"/>
</dbReference>
<accession>A0ABW4L8U6</accession>
<keyword evidence="1 4" id="KW-0808">Transferase</keyword>
<dbReference type="PROSITE" id="PS51186">
    <property type="entry name" value="GNAT"/>
    <property type="match status" value="1"/>
</dbReference>
<dbReference type="Gene3D" id="3.40.630.30">
    <property type="match status" value="1"/>
</dbReference>
<feature type="domain" description="N-acetyltransferase" evidence="3">
    <location>
        <begin position="22"/>
        <end position="180"/>
    </location>
</feature>
<sequence length="196" mass="21459">MCAPPYRVRRVRADEWRKVRDLRLRALQDPAAAIAFLESREAASERPEEFWRERAAGAAAGETASQSVAETADGNWVGSATGLLEGPGSDDFEGRPVDHRQVHVVGVWVAAEYRGQGMVDDLIADVLGWACASGVARARMYVHAENVRAQRAYARCGFRPSGVRFNGEIGEEIEMARGLRTDIVDGPHVVDRSADP</sequence>
<dbReference type="Pfam" id="PF00583">
    <property type="entry name" value="Acetyltransf_1"/>
    <property type="match status" value="1"/>
</dbReference>
<evidence type="ECO:0000256" key="1">
    <source>
        <dbReference type="ARBA" id="ARBA00022679"/>
    </source>
</evidence>
<proteinExistence type="predicted"/>
<gene>
    <name evidence="4" type="ORF">ACFSE6_15425</name>
</gene>